<feature type="region of interest" description="Disordered" evidence="1">
    <location>
        <begin position="115"/>
        <end position="394"/>
    </location>
</feature>
<proteinExistence type="predicted"/>
<dbReference type="GO" id="GO:0001673">
    <property type="term" value="C:male germ cell nucleus"/>
    <property type="evidence" value="ECO:0007669"/>
    <property type="project" value="Ensembl"/>
</dbReference>
<dbReference type="GO" id="GO:0007290">
    <property type="term" value="P:spermatid nucleus elongation"/>
    <property type="evidence" value="ECO:0007669"/>
    <property type="project" value="Ensembl"/>
</dbReference>
<dbReference type="GO" id="GO:0000785">
    <property type="term" value="C:chromatin"/>
    <property type="evidence" value="ECO:0007669"/>
    <property type="project" value="Ensembl"/>
</dbReference>
<evidence type="ECO:0000313" key="3">
    <source>
        <dbReference type="Proteomes" id="UP000694415"/>
    </source>
</evidence>
<feature type="compositionally biased region" description="Basic and acidic residues" evidence="1">
    <location>
        <begin position="262"/>
        <end position="281"/>
    </location>
</feature>
<dbReference type="PANTHER" id="PTHR39414">
    <property type="entry name" value="SERINE/ARGININE REPETITIVE MATRIX PROTEIN 5-RELATED"/>
    <property type="match status" value="1"/>
</dbReference>
<dbReference type="PANTHER" id="PTHR39414:SF1">
    <property type="entry name" value="SERINE_ARGININE REPETITIVE MATRIX PROTEIN 5"/>
    <property type="match status" value="1"/>
</dbReference>
<protein>
    <submittedName>
        <fullName evidence="2">H1.7 linker histone</fullName>
    </submittedName>
</protein>
<reference evidence="2" key="2">
    <citation type="submission" date="2025-09" db="UniProtKB">
        <authorList>
            <consortium name="Ensembl"/>
        </authorList>
    </citation>
    <scope>IDENTIFICATION</scope>
</reference>
<feature type="compositionally biased region" description="Basic and acidic residues" evidence="1">
    <location>
        <begin position="294"/>
        <end position="358"/>
    </location>
</feature>
<feature type="compositionally biased region" description="Basic residues" evidence="1">
    <location>
        <begin position="157"/>
        <end position="171"/>
    </location>
</feature>
<dbReference type="AlphaFoldDB" id="A0A8C6G4F7"/>
<reference evidence="2" key="1">
    <citation type="submission" date="2025-08" db="UniProtKB">
        <authorList>
            <consortium name="Ensembl"/>
        </authorList>
    </citation>
    <scope>IDENTIFICATION</scope>
</reference>
<dbReference type="GeneTree" id="ENSGT00730000111596"/>
<name>A0A8C6G4F7_MUSSI</name>
<feature type="compositionally biased region" description="Basic and acidic residues" evidence="1">
    <location>
        <begin position="240"/>
        <end position="254"/>
    </location>
</feature>
<dbReference type="Proteomes" id="UP000694415">
    <property type="component" value="Unplaced"/>
</dbReference>
<keyword evidence="3" id="KW-1185">Reference proteome</keyword>
<dbReference type="GO" id="GO:0035092">
    <property type="term" value="P:sperm DNA condensation"/>
    <property type="evidence" value="ECO:0007669"/>
    <property type="project" value="Ensembl"/>
</dbReference>
<dbReference type="Ensembl" id="ENSMSIT00000000382.1">
    <property type="protein sequence ID" value="ENSMSIP00000000285.1"/>
    <property type="gene ID" value="ENSMSIG00000000314.1"/>
</dbReference>
<feature type="compositionally biased region" description="Basic residues" evidence="1">
    <location>
        <begin position="229"/>
        <end position="239"/>
    </location>
</feature>
<accession>A0A8C6G4F7</accession>
<feature type="compositionally biased region" description="Polar residues" evidence="1">
    <location>
        <begin position="380"/>
        <end position="394"/>
    </location>
</feature>
<evidence type="ECO:0000256" key="1">
    <source>
        <dbReference type="SAM" id="MobiDB-lite"/>
    </source>
</evidence>
<feature type="compositionally biased region" description="Basic residues" evidence="1">
    <location>
        <begin position="137"/>
        <end position="149"/>
    </location>
</feature>
<sequence>MAEAVQPSGESQGAELTIQIQQPAERALRTPAKRGTQSVLRVSQLLLRAIAGHQHLTLDALKKELGNAGYEVHREISSHHEGKSTRLEKGTLLRVSGSDAAGYFRVWKISKPREKAGQSRLTLGSHSSGKTVLKSPRPLRPRSRRKAAKKAREVWRRKARALKARSRRVRTRSTSGARSRTRSRASSRATSRATSRARSRARSRAQSSARSSARSSAKSSTRSSAKSWARSKARSRARSRAKDLVRSKAREQAQAREQACARAREQAHARARTHDWVRAKAQEFVSAKEQQYVRAKEQERAKAREQVRIGARDEARIKAKDYNRVWPTKEDTSPRPAEEKSSNSKLGEEKGQEPERPVKQTIQKPALDNAPSIQGKACTKSFTKSGQPGDTESP</sequence>
<evidence type="ECO:0000313" key="2">
    <source>
        <dbReference type="Ensembl" id="ENSMSIP00000000285.1"/>
    </source>
</evidence>
<feature type="compositionally biased region" description="Polar residues" evidence="1">
    <location>
        <begin position="119"/>
        <end position="130"/>
    </location>
</feature>
<organism evidence="2 3">
    <name type="scientific">Mus spicilegus</name>
    <name type="common">Mound-building mouse</name>
    <dbReference type="NCBI Taxonomy" id="10103"/>
    <lineage>
        <taxon>Eukaryota</taxon>
        <taxon>Metazoa</taxon>
        <taxon>Chordata</taxon>
        <taxon>Craniata</taxon>
        <taxon>Vertebrata</taxon>
        <taxon>Euteleostomi</taxon>
        <taxon>Mammalia</taxon>
        <taxon>Eutheria</taxon>
        <taxon>Euarchontoglires</taxon>
        <taxon>Glires</taxon>
        <taxon>Rodentia</taxon>
        <taxon>Myomorpha</taxon>
        <taxon>Muroidea</taxon>
        <taxon>Muridae</taxon>
        <taxon>Murinae</taxon>
        <taxon>Mus</taxon>
        <taxon>Mus</taxon>
    </lineage>
</organism>
<feature type="compositionally biased region" description="Low complexity" evidence="1">
    <location>
        <begin position="204"/>
        <end position="228"/>
    </location>
</feature>